<sequence>MFVTHVWTPEVAEHYGRLKREAGAVLDVFLAYQHDEEGLGAAEEMQADFVIRMADSARHFPLRYQEFLQRPVPWGYIDLVWITAFLDPRLAGYDRFWLVEYDVDFSGNWADFFRPAASYQGDLLTTRIHPLSAEPTFYFAPIYRQPAHAIADPLIVFMPISRMSRPLLEHYCQTLLQPGWHGHFEMLLPSMARADGFSIAEIGGNDTQTPRERWGHHYDGTHVDMHTMGTTHAYRPPRGFRYFVRAPQQFRQRNRIYHPIKVGLSLRRRLHLRYLPQLKKLRAFSRWLRGKA</sequence>
<protein>
    <submittedName>
        <fullName evidence="1">Uncharacterized protein</fullName>
    </submittedName>
</protein>
<name>A0A1E5XI29_9HYPH</name>
<evidence type="ECO:0000313" key="2">
    <source>
        <dbReference type="Proteomes" id="UP000095463"/>
    </source>
</evidence>
<evidence type="ECO:0000313" key="1">
    <source>
        <dbReference type="EMBL" id="OEO28257.1"/>
    </source>
</evidence>
<accession>A0A1E5XI29</accession>
<reference evidence="1 2" key="1">
    <citation type="journal article" date="2015" name="Genome Announc.">
        <title>Genome Assemblies of Three Soil-Associated Devosia species: D. insulae, D. limi, and D. soli.</title>
        <authorList>
            <person name="Hassan Y.I."/>
            <person name="Lepp D."/>
            <person name="Zhou T."/>
        </authorList>
    </citation>
    <scope>NUCLEOTIDE SEQUENCE [LARGE SCALE GENOMIC DNA]</scope>
    <source>
        <strain evidence="1 2">DS-56</strain>
    </source>
</reference>
<proteinExistence type="predicted"/>
<comment type="caution">
    <text evidence="1">The sequence shown here is derived from an EMBL/GenBank/DDBJ whole genome shotgun (WGS) entry which is preliminary data.</text>
</comment>
<dbReference type="Proteomes" id="UP000095463">
    <property type="component" value="Unassembled WGS sequence"/>
</dbReference>
<dbReference type="EMBL" id="LAJE02000385">
    <property type="protein sequence ID" value="OEO28257.1"/>
    <property type="molecule type" value="Genomic_DNA"/>
</dbReference>
<keyword evidence="2" id="KW-1185">Reference proteome</keyword>
<gene>
    <name evidence="1" type="ORF">VW23_005485</name>
</gene>
<organism evidence="1 2">
    <name type="scientific">Devosia insulae DS-56</name>
    <dbReference type="NCBI Taxonomy" id="1116389"/>
    <lineage>
        <taxon>Bacteria</taxon>
        <taxon>Pseudomonadati</taxon>
        <taxon>Pseudomonadota</taxon>
        <taxon>Alphaproteobacteria</taxon>
        <taxon>Hyphomicrobiales</taxon>
        <taxon>Devosiaceae</taxon>
        <taxon>Devosia</taxon>
    </lineage>
</organism>
<dbReference type="AlphaFoldDB" id="A0A1E5XI29"/>